<keyword evidence="1" id="KW-0732">Signal</keyword>
<feature type="domain" description="Membrane iron-sulfur containing protein FtrD-like" evidence="2">
    <location>
        <begin position="34"/>
        <end position="133"/>
    </location>
</feature>
<dbReference type="RefSeq" id="WP_235957020.1">
    <property type="nucleotide sequence ID" value="NZ_BLTE01000019.1"/>
</dbReference>
<evidence type="ECO:0000313" key="3">
    <source>
        <dbReference type="EMBL" id="GFK95605.1"/>
    </source>
</evidence>
<keyword evidence="4" id="KW-1185">Reference proteome</keyword>
<proteinExistence type="predicted"/>
<gene>
    <name evidence="3" type="ORF">NNJEOMEG_03473</name>
</gene>
<evidence type="ECO:0000256" key="1">
    <source>
        <dbReference type="SAM" id="SignalP"/>
    </source>
</evidence>
<organism evidence="3 4">
    <name type="scientific">Fundidesulfovibrio magnetotacticus</name>
    <dbReference type="NCBI Taxonomy" id="2730080"/>
    <lineage>
        <taxon>Bacteria</taxon>
        <taxon>Pseudomonadati</taxon>
        <taxon>Thermodesulfobacteriota</taxon>
        <taxon>Desulfovibrionia</taxon>
        <taxon>Desulfovibrionales</taxon>
        <taxon>Desulfovibrionaceae</taxon>
        <taxon>Fundidesulfovibrio</taxon>
    </lineage>
</organism>
<name>A0A6V8M521_9BACT</name>
<sequence>MKRLLLTLTLLLSLPFAASAADDSVRIPLKDVSETAKFYKHDEGGVTVKYFLIKAPDGTVRVALDACDVCYPEKKGYKQQGEFMVCVNCGMKFHVSRVSLVKGGCNPHPVASKVEGDMVVIPKAELAAGVKYFK</sequence>
<dbReference type="Proteomes" id="UP000494245">
    <property type="component" value="Unassembled WGS sequence"/>
</dbReference>
<dbReference type="InterPro" id="IPR018758">
    <property type="entry name" value="FtrD-like"/>
</dbReference>
<dbReference type="Pfam" id="PF10080">
    <property type="entry name" value="FtrD-like"/>
    <property type="match status" value="1"/>
</dbReference>
<comment type="caution">
    <text evidence="3">The sequence shown here is derived from an EMBL/GenBank/DDBJ whole genome shotgun (WGS) entry which is preliminary data.</text>
</comment>
<accession>A0A6V8M521</accession>
<dbReference type="AlphaFoldDB" id="A0A6V8M521"/>
<feature type="signal peptide" evidence="1">
    <location>
        <begin position="1"/>
        <end position="20"/>
    </location>
</feature>
<evidence type="ECO:0000313" key="4">
    <source>
        <dbReference type="Proteomes" id="UP000494245"/>
    </source>
</evidence>
<dbReference type="EMBL" id="BLTE01000019">
    <property type="protein sequence ID" value="GFK95605.1"/>
    <property type="molecule type" value="Genomic_DNA"/>
</dbReference>
<evidence type="ECO:0000259" key="2">
    <source>
        <dbReference type="Pfam" id="PF10080"/>
    </source>
</evidence>
<reference evidence="3 4" key="2">
    <citation type="submission" date="2020-05" db="EMBL/GenBank/DDBJ databases">
        <title>Draft genome sequence of Desulfovibrio sp. strainFSS-1.</title>
        <authorList>
            <person name="Shimoshige H."/>
            <person name="Kobayashi H."/>
            <person name="Maekawa T."/>
        </authorList>
    </citation>
    <scope>NUCLEOTIDE SEQUENCE [LARGE SCALE GENOMIC DNA]</scope>
    <source>
        <strain evidence="3 4">SIID29052-01</strain>
    </source>
</reference>
<feature type="chain" id="PRO_5028851547" description="Membrane iron-sulfur containing protein FtrD-like domain-containing protein" evidence="1">
    <location>
        <begin position="21"/>
        <end position="134"/>
    </location>
</feature>
<reference evidence="3 4" key="1">
    <citation type="submission" date="2020-04" db="EMBL/GenBank/DDBJ databases">
        <authorList>
            <consortium name="Desulfovibrio sp. FSS-1 genome sequencing consortium"/>
            <person name="Shimoshige H."/>
            <person name="Kobayashi H."/>
            <person name="Maekawa T."/>
        </authorList>
    </citation>
    <scope>NUCLEOTIDE SEQUENCE [LARGE SCALE GENOMIC DNA]</scope>
    <source>
        <strain evidence="3 4">SIID29052-01</strain>
    </source>
</reference>
<protein>
    <recommendedName>
        <fullName evidence="2">Membrane iron-sulfur containing protein FtrD-like domain-containing protein</fullName>
    </recommendedName>
</protein>